<evidence type="ECO:0000256" key="3">
    <source>
        <dbReference type="ARBA" id="ARBA00022692"/>
    </source>
</evidence>
<dbReference type="STRING" id="937775.Metlim_1559"/>
<keyword evidence="2" id="KW-1003">Cell membrane</keyword>
<comment type="subcellular location">
    <subcellularLocation>
        <location evidence="1">Cell membrane</location>
        <topology evidence="1">Multi-pass membrane protein</topology>
    </subcellularLocation>
</comment>
<evidence type="ECO:0000256" key="4">
    <source>
        <dbReference type="ARBA" id="ARBA00022989"/>
    </source>
</evidence>
<evidence type="ECO:0000313" key="8">
    <source>
        <dbReference type="Proteomes" id="UP000005741"/>
    </source>
</evidence>
<evidence type="ECO:0000256" key="5">
    <source>
        <dbReference type="ARBA" id="ARBA00023136"/>
    </source>
</evidence>
<protein>
    <submittedName>
        <fullName evidence="7">Membrane bound hydrogenase subunit mbhG</fullName>
    </submittedName>
</protein>
<dbReference type="InParanoid" id="H1Z3R1"/>
<evidence type="ECO:0000256" key="6">
    <source>
        <dbReference type="SAM" id="Phobius"/>
    </source>
</evidence>
<gene>
    <name evidence="7" type="ORF">Metlim_1559</name>
</gene>
<feature type="transmembrane region" description="Helical" evidence="6">
    <location>
        <begin position="31"/>
        <end position="53"/>
    </location>
</feature>
<dbReference type="PANTHER" id="PTHR34583">
    <property type="entry name" value="ANTIPORTER SUBUNIT MNHC2-RELATED"/>
    <property type="match status" value="1"/>
</dbReference>
<dbReference type="EMBL" id="CM001436">
    <property type="protein sequence ID" value="EHQ35660.1"/>
    <property type="molecule type" value="Genomic_DNA"/>
</dbReference>
<keyword evidence="5 6" id="KW-0472">Membrane</keyword>
<dbReference type="RefSeq" id="WP_004077415.1">
    <property type="nucleotide sequence ID" value="NZ_CM001436.1"/>
</dbReference>
<feature type="transmembrane region" description="Helical" evidence="6">
    <location>
        <begin position="6"/>
        <end position="24"/>
    </location>
</feature>
<evidence type="ECO:0000256" key="2">
    <source>
        <dbReference type="ARBA" id="ARBA00022475"/>
    </source>
</evidence>
<keyword evidence="8" id="KW-1185">Reference proteome</keyword>
<dbReference type="GO" id="GO:0005886">
    <property type="term" value="C:plasma membrane"/>
    <property type="evidence" value="ECO:0007669"/>
    <property type="project" value="UniProtKB-SubCell"/>
</dbReference>
<keyword evidence="4 6" id="KW-1133">Transmembrane helix</keyword>
<dbReference type="InterPro" id="IPR039428">
    <property type="entry name" value="NUOK/Mnh_C1-like"/>
</dbReference>
<dbReference type="Proteomes" id="UP000005741">
    <property type="component" value="Chromosome"/>
</dbReference>
<evidence type="ECO:0000313" key="7">
    <source>
        <dbReference type="EMBL" id="EHQ35660.1"/>
    </source>
</evidence>
<dbReference type="HOGENOM" id="CLU_082058_2_1_2"/>
<organism evidence="7 8">
    <name type="scientific">Methanoplanus limicola DSM 2279</name>
    <dbReference type="NCBI Taxonomy" id="937775"/>
    <lineage>
        <taxon>Archaea</taxon>
        <taxon>Methanobacteriati</taxon>
        <taxon>Methanobacteriota</taxon>
        <taxon>Stenosarchaea group</taxon>
        <taxon>Methanomicrobia</taxon>
        <taxon>Methanomicrobiales</taxon>
        <taxon>Methanomicrobiaceae</taxon>
        <taxon>Methanoplanus</taxon>
    </lineage>
</organism>
<reference evidence="7 8" key="1">
    <citation type="submission" date="2011-10" db="EMBL/GenBank/DDBJ databases">
        <title>The Improved High-Quality Draft genome of Methanoplanus limicola DSM 2279.</title>
        <authorList>
            <consortium name="US DOE Joint Genome Institute (JGI-PGF)"/>
            <person name="Lucas S."/>
            <person name="Copeland A."/>
            <person name="Lapidus A."/>
            <person name="Glavina del Rio T."/>
            <person name="Dalin E."/>
            <person name="Tice H."/>
            <person name="Bruce D."/>
            <person name="Goodwin L."/>
            <person name="Pitluck S."/>
            <person name="Peters L."/>
            <person name="Mikhailova N."/>
            <person name="Lu M."/>
            <person name="Kyrpides N."/>
            <person name="Mavromatis K."/>
            <person name="Ivanova N."/>
            <person name="Markowitz V."/>
            <person name="Cheng J.-F."/>
            <person name="Hugenholtz P."/>
            <person name="Woyke T."/>
            <person name="Wu D."/>
            <person name="Wirth R."/>
            <person name="Brambilla E.-M."/>
            <person name="Klenk H.-P."/>
            <person name="Eisen J.A."/>
        </authorList>
    </citation>
    <scope>NUCLEOTIDE SEQUENCE [LARGE SCALE GENOMIC DNA]</scope>
    <source>
        <strain evidence="7 8">DSM 2279</strain>
    </source>
</reference>
<feature type="transmembrane region" description="Helical" evidence="6">
    <location>
        <begin position="73"/>
        <end position="99"/>
    </location>
</feature>
<dbReference type="AlphaFoldDB" id="H1Z3R1"/>
<accession>H1Z3R1</accession>
<dbReference type="Gene3D" id="1.10.287.3510">
    <property type="match status" value="1"/>
</dbReference>
<evidence type="ECO:0000256" key="1">
    <source>
        <dbReference type="ARBA" id="ARBA00004651"/>
    </source>
</evidence>
<dbReference type="PANTHER" id="PTHR34583:SF2">
    <property type="entry name" value="ANTIPORTER SUBUNIT MNHC2-RELATED"/>
    <property type="match status" value="1"/>
</dbReference>
<dbReference type="Pfam" id="PF00420">
    <property type="entry name" value="Oxidored_q2"/>
    <property type="match status" value="1"/>
</dbReference>
<sequence length="115" mass="12429">MILQNFPYFAAGIIIIIGIVIMVTQKKLIKIIMGLALAEAGVNLFLVSTGYIYGSSAPIFTNAEPGTMSYPVVQAMTLTNIVIGIATTALLLSFVIIIYKKYGTADVDEVRRLRG</sequence>
<proteinExistence type="predicted"/>
<name>H1Z3R1_9EURY</name>
<keyword evidence="3 6" id="KW-0812">Transmembrane</keyword>
<dbReference type="InterPro" id="IPR050601">
    <property type="entry name" value="CPA3_antiporter_subunitC"/>
</dbReference>